<reference evidence="2 3" key="1">
    <citation type="submission" date="2017-10" db="EMBL/GenBank/DDBJ databases">
        <title>Sequencing the genomes of 1000 actinobacteria strains.</title>
        <authorList>
            <person name="Klenk H.-P."/>
        </authorList>
    </citation>
    <scope>NUCLEOTIDE SEQUENCE [LARGE SCALE GENOMIC DNA]</scope>
    <source>
        <strain evidence="2 3">DSM 18966</strain>
    </source>
</reference>
<protein>
    <recommendedName>
        <fullName evidence="4">DUF1684 domain-containing protein</fullName>
    </recommendedName>
</protein>
<feature type="region of interest" description="Disordered" evidence="1">
    <location>
        <begin position="1"/>
        <end position="23"/>
    </location>
</feature>
<dbReference type="PANTHER" id="PTHR41913:SF1">
    <property type="entry name" value="DUF1684 DOMAIN-CONTAINING PROTEIN"/>
    <property type="match status" value="1"/>
</dbReference>
<accession>A0A2A9E6K7</accession>
<gene>
    <name evidence="2" type="ORF">ATL42_1864</name>
</gene>
<dbReference type="InterPro" id="IPR012467">
    <property type="entry name" value="DUF1684"/>
</dbReference>
<dbReference type="Pfam" id="PF07920">
    <property type="entry name" value="DUF1684"/>
    <property type="match status" value="1"/>
</dbReference>
<dbReference type="Proteomes" id="UP000225548">
    <property type="component" value="Unassembled WGS sequence"/>
</dbReference>
<sequence length="237" mass="24900">MVDQSAQTTEDDPVDTGAEATQTGHAARTVLDVMDWRRRTAASYARVRSIALDDPVAARAAWVRDRDDLFATHPASPLGPDAQTSFTGLEVAAYDPAYRFEVEVLPAPAGRLDVPTGTDGVVPFERIGRVELEGLGSLGLWALRSYGGGLFVPVKDASAGRAGGTYGGGRYLLDTIKGADLGPSADGRLVIDLNFAYNPSCAYDPAWACPLAPPDNTLAEVLPVGERVPGASLVATT</sequence>
<dbReference type="EMBL" id="PDJG01000001">
    <property type="protein sequence ID" value="PFG33965.1"/>
    <property type="molecule type" value="Genomic_DNA"/>
</dbReference>
<evidence type="ECO:0008006" key="4">
    <source>
        <dbReference type="Google" id="ProtNLM"/>
    </source>
</evidence>
<dbReference type="PANTHER" id="PTHR41913">
    <property type="entry name" value="DUF1684 DOMAIN-CONTAINING PROTEIN"/>
    <property type="match status" value="1"/>
</dbReference>
<comment type="caution">
    <text evidence="2">The sequence shown here is derived from an EMBL/GenBank/DDBJ whole genome shotgun (WGS) entry which is preliminary data.</text>
</comment>
<organism evidence="2 3">
    <name type="scientific">Sanguibacter antarcticus</name>
    <dbReference type="NCBI Taxonomy" id="372484"/>
    <lineage>
        <taxon>Bacteria</taxon>
        <taxon>Bacillati</taxon>
        <taxon>Actinomycetota</taxon>
        <taxon>Actinomycetes</taxon>
        <taxon>Micrococcales</taxon>
        <taxon>Sanguibacteraceae</taxon>
        <taxon>Sanguibacter</taxon>
    </lineage>
</organism>
<evidence type="ECO:0000313" key="3">
    <source>
        <dbReference type="Proteomes" id="UP000225548"/>
    </source>
</evidence>
<evidence type="ECO:0000313" key="2">
    <source>
        <dbReference type="EMBL" id="PFG33965.1"/>
    </source>
</evidence>
<evidence type="ECO:0000256" key="1">
    <source>
        <dbReference type="SAM" id="MobiDB-lite"/>
    </source>
</evidence>
<keyword evidence="3" id="KW-1185">Reference proteome</keyword>
<proteinExistence type="predicted"/>
<dbReference type="AlphaFoldDB" id="A0A2A9E6K7"/>
<name>A0A2A9E6K7_9MICO</name>